<protein>
    <submittedName>
        <fullName evidence="1">Uncharacterized protein</fullName>
    </submittedName>
</protein>
<dbReference type="EMBL" id="JZRZ01000008">
    <property type="protein sequence ID" value="KKD57563.1"/>
    <property type="molecule type" value="Genomic_DNA"/>
</dbReference>
<dbReference type="AlphaFoldDB" id="A0A0F5ZPD3"/>
<name>A0A0F5ZPD3_STEMA</name>
<gene>
    <name evidence="1" type="ORF">VM57_03905</name>
</gene>
<sequence length="77" mass="9122">MVIIGGTTVPHLFITQEFYAIPLHSYDLIDLLDELHPEVIYDPAKPKEEFLLRQGERRLILRLKALRKVEQMEHRAR</sequence>
<organism evidence="1 2">
    <name type="scientific">Stenotrophomonas maltophilia</name>
    <name type="common">Pseudomonas maltophilia</name>
    <name type="synonym">Xanthomonas maltophilia</name>
    <dbReference type="NCBI Taxonomy" id="40324"/>
    <lineage>
        <taxon>Bacteria</taxon>
        <taxon>Pseudomonadati</taxon>
        <taxon>Pseudomonadota</taxon>
        <taxon>Gammaproteobacteria</taxon>
        <taxon>Lysobacterales</taxon>
        <taxon>Lysobacteraceae</taxon>
        <taxon>Stenotrophomonas</taxon>
        <taxon>Stenotrophomonas maltophilia group</taxon>
    </lineage>
</organism>
<comment type="caution">
    <text evidence="1">The sequence shown here is derived from an EMBL/GenBank/DDBJ whole genome shotgun (WGS) entry which is preliminary data.</text>
</comment>
<evidence type="ECO:0000313" key="2">
    <source>
        <dbReference type="Proteomes" id="UP000243478"/>
    </source>
</evidence>
<dbReference type="Proteomes" id="UP000243478">
    <property type="component" value="Unassembled WGS sequence"/>
</dbReference>
<reference evidence="1 2" key="1">
    <citation type="submission" date="2015-03" db="EMBL/GenBank/DDBJ databases">
        <title>Draft genome of Stenotrophomonas maltophila isolated from urine specimen.</title>
        <authorList>
            <person name="Murugan N."/>
            <person name="Malathi J."/>
            <person name="Umashankar V."/>
            <person name="Madhavan H."/>
        </authorList>
    </citation>
    <scope>NUCLEOTIDE SEQUENCE [LARGE SCALE GENOMIC DNA]</scope>
    <source>
        <strain evidence="1 2">JMNMN1</strain>
    </source>
</reference>
<evidence type="ECO:0000313" key="1">
    <source>
        <dbReference type="EMBL" id="KKD57563.1"/>
    </source>
</evidence>
<dbReference type="PATRIC" id="fig|40324.63.peg.1477"/>
<proteinExistence type="predicted"/>
<accession>A0A0F5ZPD3</accession>